<dbReference type="EMBL" id="JADGIZ020000135">
    <property type="protein sequence ID" value="KAL2911230.1"/>
    <property type="molecule type" value="Genomic_DNA"/>
</dbReference>
<feature type="region of interest" description="Disordered" evidence="1">
    <location>
        <begin position="15"/>
        <end position="36"/>
    </location>
</feature>
<dbReference type="EMBL" id="JADGIZ020000081">
    <property type="protein sequence ID" value="KAL2912000.1"/>
    <property type="molecule type" value="Genomic_DNA"/>
</dbReference>
<feature type="compositionally biased region" description="Polar residues" evidence="1">
    <location>
        <begin position="341"/>
        <end position="364"/>
    </location>
</feature>
<evidence type="ECO:0000313" key="4">
    <source>
        <dbReference type="Proteomes" id="UP001527925"/>
    </source>
</evidence>
<evidence type="ECO:0000313" key="3">
    <source>
        <dbReference type="EMBL" id="KAL2912000.1"/>
    </source>
</evidence>
<feature type="region of interest" description="Disordered" evidence="1">
    <location>
        <begin position="329"/>
        <end position="390"/>
    </location>
</feature>
<comment type="caution">
    <text evidence="3">The sequence shown here is derived from an EMBL/GenBank/DDBJ whole genome shotgun (WGS) entry which is preliminary data.</text>
</comment>
<organism evidence="3 4">
    <name type="scientific">Polyrhizophydium stewartii</name>
    <dbReference type="NCBI Taxonomy" id="2732419"/>
    <lineage>
        <taxon>Eukaryota</taxon>
        <taxon>Fungi</taxon>
        <taxon>Fungi incertae sedis</taxon>
        <taxon>Chytridiomycota</taxon>
        <taxon>Chytridiomycota incertae sedis</taxon>
        <taxon>Chytridiomycetes</taxon>
        <taxon>Rhizophydiales</taxon>
        <taxon>Rhizophydiales incertae sedis</taxon>
        <taxon>Polyrhizophydium</taxon>
    </lineage>
</organism>
<feature type="compositionally biased region" description="Low complexity" evidence="1">
    <location>
        <begin position="718"/>
        <end position="730"/>
    </location>
</feature>
<reference evidence="3 4" key="1">
    <citation type="submission" date="2023-09" db="EMBL/GenBank/DDBJ databases">
        <title>Pangenome analysis of Batrachochytrium dendrobatidis and related Chytrids.</title>
        <authorList>
            <person name="Yacoub M.N."/>
            <person name="Stajich J.E."/>
            <person name="James T.Y."/>
        </authorList>
    </citation>
    <scope>NUCLEOTIDE SEQUENCE [LARGE SCALE GENOMIC DNA]</scope>
    <source>
        <strain evidence="3 4">JEL0888</strain>
    </source>
</reference>
<feature type="region of interest" description="Disordered" evidence="1">
    <location>
        <begin position="624"/>
        <end position="765"/>
    </location>
</feature>
<protein>
    <submittedName>
        <fullName evidence="3">Uncharacterized protein</fullName>
    </submittedName>
</protein>
<accession>A0ABR4MXJ9</accession>
<keyword evidence="4" id="KW-1185">Reference proteome</keyword>
<name>A0ABR4MXJ9_9FUNG</name>
<proteinExistence type="predicted"/>
<feature type="compositionally biased region" description="Low complexity" evidence="1">
    <location>
        <begin position="15"/>
        <end position="24"/>
    </location>
</feature>
<evidence type="ECO:0000313" key="2">
    <source>
        <dbReference type="EMBL" id="KAL2911230.1"/>
    </source>
</evidence>
<feature type="compositionally biased region" description="Polar residues" evidence="1">
    <location>
        <begin position="698"/>
        <end position="708"/>
    </location>
</feature>
<evidence type="ECO:0000256" key="1">
    <source>
        <dbReference type="SAM" id="MobiDB-lite"/>
    </source>
</evidence>
<sequence>MSDCEIPGSLGEAAAVAGPADAAASPTGLGSSSHDLSLASSADDSLYSINSSELDLPVRPVARRSSSVHPVVLSPAAGAAAIPAPMGTAAPEAAREGGSAVPRSAFVRIKPAASPMPIRASIALRSQPSVPFPRPGLASHILLTQEQLRRWVPLRATQADLNTQNTLPFSDEEVAQLEYSTILLRGVAQKLGMAHEYYTQRNAQIGAQLEATKTCYASLVQRRHDNQTAILDLQRQEMTTLDPADRQQIRRTVNDMWSEHANISWQLDAHRRQISLMESRKAAIGIELDWVKEDIDFKRPSFEVARSYAQSVLQANAAAAGRSVEQAPPSLYPWTAPPAQSDANAMQTQESAAASANKIEQQGDATIPSIPPDGFGGGGPSQSVGESAHSDAGVEHQVRCFCAAINPPEPAPPASPDLPPRCESPIPSGHRADFGDHNPIQDETAIEPRTQSFCVSVSFAEAMSQTSPGLRQGGHIQILSVLQDDTDENKPTHEADSPAPMQPVPMPIQESEAGLAASISAAAFCSASSQQSASVPLIPALDIDTQPTATITQMRKCSPQAAAGSCQPDASIASADAEAAGKHMLRAAATLQTAVISEPRKTRSASRREAAALQIELSAAAQIGSNNTHTARDAVVVEPPTKPSRTQTKRQRQADDDAGNDSCPSSSGISKPVKRRRRVQQPAAEIKAPGPAVVTAVGSGSTCSGPTTRSRKRKIADSNENNDGNAAGEADSAKRTFKRTRSGESAAPLAKAMATTPKRGAGRRL</sequence>
<dbReference type="Proteomes" id="UP001527925">
    <property type="component" value="Unassembled WGS sequence"/>
</dbReference>
<gene>
    <name evidence="3" type="ORF">HK105_208547</name>
    <name evidence="2" type="ORF">HK105_209315</name>
</gene>